<dbReference type="Proteomes" id="UP001381693">
    <property type="component" value="Unassembled WGS sequence"/>
</dbReference>
<name>A0AAN8X834_HALRR</name>
<protein>
    <submittedName>
        <fullName evidence="2">Uncharacterized protein</fullName>
    </submittedName>
</protein>
<feature type="non-terminal residue" evidence="2">
    <location>
        <position position="106"/>
    </location>
</feature>
<feature type="compositionally biased region" description="Basic residues" evidence="1">
    <location>
        <begin position="85"/>
        <end position="94"/>
    </location>
</feature>
<dbReference type="AlphaFoldDB" id="A0AAN8X834"/>
<evidence type="ECO:0000313" key="2">
    <source>
        <dbReference type="EMBL" id="KAK7073729.1"/>
    </source>
</evidence>
<feature type="region of interest" description="Disordered" evidence="1">
    <location>
        <begin position="74"/>
        <end position="106"/>
    </location>
</feature>
<comment type="caution">
    <text evidence="2">The sequence shown here is derived from an EMBL/GenBank/DDBJ whole genome shotgun (WGS) entry which is preliminary data.</text>
</comment>
<organism evidence="2 3">
    <name type="scientific">Halocaridina rubra</name>
    <name type="common">Hawaiian red shrimp</name>
    <dbReference type="NCBI Taxonomy" id="373956"/>
    <lineage>
        <taxon>Eukaryota</taxon>
        <taxon>Metazoa</taxon>
        <taxon>Ecdysozoa</taxon>
        <taxon>Arthropoda</taxon>
        <taxon>Crustacea</taxon>
        <taxon>Multicrustacea</taxon>
        <taxon>Malacostraca</taxon>
        <taxon>Eumalacostraca</taxon>
        <taxon>Eucarida</taxon>
        <taxon>Decapoda</taxon>
        <taxon>Pleocyemata</taxon>
        <taxon>Caridea</taxon>
        <taxon>Atyoidea</taxon>
        <taxon>Atyidae</taxon>
        <taxon>Halocaridina</taxon>
    </lineage>
</organism>
<accession>A0AAN8X834</accession>
<proteinExistence type="predicted"/>
<dbReference type="EMBL" id="JAXCGZ010012184">
    <property type="protein sequence ID" value="KAK7073729.1"/>
    <property type="molecule type" value="Genomic_DNA"/>
</dbReference>
<evidence type="ECO:0000313" key="3">
    <source>
        <dbReference type="Proteomes" id="UP001381693"/>
    </source>
</evidence>
<sequence length="106" mass="12599">MAKIRFKHRFHVYPRSQRSHHFPICAALLYIHQIYPIKEGFGIREYPQIRTLYNSSYQTSRKHGWLSYPQLGEIPGEEESSAKPQKTKGLHIRHFPSYFPNTNQTK</sequence>
<reference evidence="2 3" key="1">
    <citation type="submission" date="2023-11" db="EMBL/GenBank/DDBJ databases">
        <title>Halocaridina rubra genome assembly.</title>
        <authorList>
            <person name="Smith C."/>
        </authorList>
    </citation>
    <scope>NUCLEOTIDE SEQUENCE [LARGE SCALE GENOMIC DNA]</scope>
    <source>
        <strain evidence="2">EP-1</strain>
        <tissue evidence="2">Whole</tissue>
    </source>
</reference>
<evidence type="ECO:0000256" key="1">
    <source>
        <dbReference type="SAM" id="MobiDB-lite"/>
    </source>
</evidence>
<gene>
    <name evidence="2" type="ORF">SK128_018115</name>
</gene>
<keyword evidence="3" id="KW-1185">Reference proteome</keyword>